<accession>F4SDA8</accession>
<feature type="compositionally biased region" description="Basic and acidic residues" evidence="1">
    <location>
        <begin position="69"/>
        <end position="82"/>
    </location>
</feature>
<sequence length="132" mass="14853">MITTSVPPEGPSKSNTKATPVIKINPSPEADTTRDNNRFLNSEPNMSLSPPSSNHRKGQRRTYINDSEDFNKTDQSKRREVPNPDVMQEDIGQPDVENINPGELLSNLSLFESDLNHELTTYLINDARNSSW</sequence>
<evidence type="ECO:0000256" key="1">
    <source>
        <dbReference type="SAM" id="MobiDB-lite"/>
    </source>
</evidence>
<evidence type="ECO:0000313" key="3">
    <source>
        <dbReference type="Proteomes" id="UP000001072"/>
    </source>
</evidence>
<proteinExistence type="predicted"/>
<dbReference type="EMBL" id="GL883244">
    <property type="protein sequence ID" value="EGF97366.1"/>
    <property type="molecule type" value="Genomic_DNA"/>
</dbReference>
<evidence type="ECO:0000313" key="2">
    <source>
        <dbReference type="EMBL" id="EGF97366.1"/>
    </source>
</evidence>
<feature type="compositionally biased region" description="Polar residues" evidence="1">
    <location>
        <begin position="1"/>
        <end position="18"/>
    </location>
</feature>
<dbReference type="AlphaFoldDB" id="F4SDA8"/>
<feature type="region of interest" description="Disordered" evidence="1">
    <location>
        <begin position="1"/>
        <end position="100"/>
    </location>
</feature>
<organism evidence="3">
    <name type="scientific">Melampsora larici-populina (strain 98AG31 / pathotype 3-4-7)</name>
    <name type="common">Poplar leaf rust fungus</name>
    <dbReference type="NCBI Taxonomy" id="747676"/>
    <lineage>
        <taxon>Eukaryota</taxon>
        <taxon>Fungi</taxon>
        <taxon>Dikarya</taxon>
        <taxon>Basidiomycota</taxon>
        <taxon>Pucciniomycotina</taxon>
        <taxon>Pucciniomycetes</taxon>
        <taxon>Pucciniales</taxon>
        <taxon>Melampsoraceae</taxon>
        <taxon>Melampsora</taxon>
    </lineage>
</organism>
<keyword evidence="3" id="KW-1185">Reference proteome</keyword>
<dbReference type="KEGG" id="mlr:MELLADRAFT_114397"/>
<name>F4SDA8_MELLP</name>
<protein>
    <submittedName>
        <fullName evidence="2">Uncharacterized protein</fullName>
    </submittedName>
</protein>
<dbReference type="InParanoid" id="F4SDA8"/>
<feature type="compositionally biased region" description="Polar residues" evidence="1">
    <location>
        <begin position="38"/>
        <end position="53"/>
    </location>
</feature>
<dbReference type="RefSeq" id="XP_007419362.1">
    <property type="nucleotide sequence ID" value="XM_007419300.1"/>
</dbReference>
<dbReference type="GeneID" id="18925331"/>
<gene>
    <name evidence="2" type="ORF">MELLADRAFT_114397</name>
</gene>
<dbReference type="HOGENOM" id="CLU_1917521_0_0_1"/>
<dbReference type="VEuPathDB" id="FungiDB:MELLADRAFT_114397"/>
<dbReference type="Proteomes" id="UP000001072">
    <property type="component" value="Unassembled WGS sequence"/>
</dbReference>
<reference evidence="3" key="1">
    <citation type="journal article" date="2011" name="Proc. Natl. Acad. Sci. U.S.A.">
        <title>Obligate biotrophy features unraveled by the genomic analysis of rust fungi.</title>
        <authorList>
            <person name="Duplessis S."/>
            <person name="Cuomo C.A."/>
            <person name="Lin Y.-C."/>
            <person name="Aerts A."/>
            <person name="Tisserant E."/>
            <person name="Veneault-Fourrey C."/>
            <person name="Joly D.L."/>
            <person name="Hacquard S."/>
            <person name="Amselem J."/>
            <person name="Cantarel B.L."/>
            <person name="Chiu R."/>
            <person name="Coutinho P.M."/>
            <person name="Feau N."/>
            <person name="Field M."/>
            <person name="Frey P."/>
            <person name="Gelhaye E."/>
            <person name="Goldberg J."/>
            <person name="Grabherr M.G."/>
            <person name="Kodira C.D."/>
            <person name="Kohler A."/>
            <person name="Kuees U."/>
            <person name="Lindquist E.A."/>
            <person name="Lucas S.M."/>
            <person name="Mago R."/>
            <person name="Mauceli E."/>
            <person name="Morin E."/>
            <person name="Murat C."/>
            <person name="Pangilinan J.L."/>
            <person name="Park R."/>
            <person name="Pearson M."/>
            <person name="Quesneville H."/>
            <person name="Rouhier N."/>
            <person name="Sakthikumar S."/>
            <person name="Salamov A.A."/>
            <person name="Schmutz J."/>
            <person name="Selles B."/>
            <person name="Shapiro H."/>
            <person name="Tanguay P."/>
            <person name="Tuskan G.A."/>
            <person name="Henrissat B."/>
            <person name="Van de Peer Y."/>
            <person name="Rouze P."/>
            <person name="Ellis J.G."/>
            <person name="Dodds P.N."/>
            <person name="Schein J.E."/>
            <person name="Zhong S."/>
            <person name="Hamelin R.C."/>
            <person name="Grigoriev I.V."/>
            <person name="Szabo L.J."/>
            <person name="Martin F."/>
        </authorList>
    </citation>
    <scope>NUCLEOTIDE SEQUENCE [LARGE SCALE GENOMIC DNA]</scope>
    <source>
        <strain evidence="3">98AG31 / pathotype 3-4-7</strain>
    </source>
</reference>